<proteinExistence type="predicted"/>
<evidence type="ECO:0000256" key="1">
    <source>
        <dbReference type="SAM" id="Phobius"/>
    </source>
</evidence>
<sequence>MIKSVVWFLVAVILASYASAACTTASTPDLKVNDRFNLAEGSRFSQSVEDKNNLKSNFIFTELEGSMPNFNMTKDGKMSFTPSQNDTGFHKLMIVAYTDQDCFDSEIVNFIVYDKPDLVINPEEDSLDTAEGKGVNFKVEIIDEDSGDKHNISWYENNELAGTGSSYIFLPDHSQSGIHTISVKVSDSRKLTNGHSWKVTVQNANRRPYLTRDIPDVVLFVNDVFQPYNLKDYFKDSDSDPLIFSYKKVKPDPEEIHYITNFNINVENELVDIETYAKSGIQYIKYVATDDSGLSVESNKVRIDALEVSRLLTSKYCGDEFCSAAEGCSICAEDCGSCEISCNPNWDCDDWSICKLSGIQTRLCSDLNQCQKNEKRPLEVQKCEYKPTCEDGVKNQDETDIDCGGSCLVCPSCSDNIKNQGEENIDCGGPCEQCDSCIDNVQNQDETDIDCGGICPSCGTGRQCRTSFDCFDFICEEGFCHPGSCDDGIKNQGEENIDCGGPCEQCETCSDGAKNQDETDIDCGGICGACPTCHDKIKNQDEKLIDCGGECNNCTIFDQIKNLEFLEFFLIILGLMLFVVLTLKFIPSSNFYMTVKNRGILSFLENESYLNVVINLNRISRIFRRKGYKGDAENAIDKLKNADHDKENVKNAVLSFFKSVLSIPQEPSYREIYESISKSSKPLFVQKLLAILLSKFWFLINESYSFEGELPRFKIIALKILNELKKDL</sequence>
<accession>A0A075HY05</accession>
<dbReference type="PROSITE" id="PS51257">
    <property type="entry name" value="PROKAR_LIPOPROTEIN"/>
    <property type="match status" value="1"/>
</dbReference>
<protein>
    <submittedName>
        <fullName evidence="2">Extracellular matrix Teneurin-1-related protein</fullName>
    </submittedName>
</protein>
<organism evidence="2">
    <name type="scientific">uncultured marine group II/III euryarchaeote KM3_83_G03</name>
    <dbReference type="NCBI Taxonomy" id="1456522"/>
    <lineage>
        <taxon>Archaea</taxon>
        <taxon>Methanobacteriati</taxon>
        <taxon>Methanobacteriota</taxon>
        <taxon>environmental samples</taxon>
    </lineage>
</organism>
<keyword evidence="1" id="KW-1133">Transmembrane helix</keyword>
<evidence type="ECO:0000313" key="2">
    <source>
        <dbReference type="EMBL" id="AIF18663.1"/>
    </source>
</evidence>
<feature type="transmembrane region" description="Helical" evidence="1">
    <location>
        <begin position="565"/>
        <end position="586"/>
    </location>
</feature>
<keyword evidence="1" id="KW-0812">Transmembrane</keyword>
<reference evidence="2" key="1">
    <citation type="journal article" date="2014" name="Genome Biol. Evol.">
        <title>Pangenome evidence for extensive interdomain horizontal transfer affecting lineage core and shell genes in uncultured planktonic thaumarchaeota and euryarchaeota.</title>
        <authorList>
            <person name="Deschamps P."/>
            <person name="Zivanovic Y."/>
            <person name="Moreira D."/>
            <person name="Rodriguez-Valera F."/>
            <person name="Lopez-Garcia P."/>
        </authorList>
    </citation>
    <scope>NUCLEOTIDE SEQUENCE</scope>
</reference>
<dbReference type="AlphaFoldDB" id="A0A075HY05"/>
<name>A0A075HY05_9EURY</name>
<dbReference type="EMBL" id="KF901116">
    <property type="protein sequence ID" value="AIF18663.1"/>
    <property type="molecule type" value="Genomic_DNA"/>
</dbReference>
<keyword evidence="1" id="KW-0472">Membrane</keyword>